<dbReference type="InterPro" id="IPR001680">
    <property type="entry name" value="WD40_rpt"/>
</dbReference>
<evidence type="ECO:0000313" key="6">
    <source>
        <dbReference type="EMBL" id="CAD0095490.1"/>
    </source>
</evidence>
<evidence type="ECO:0000256" key="5">
    <source>
        <dbReference type="SAM" id="MobiDB-lite"/>
    </source>
</evidence>
<comment type="similarity">
    <text evidence="1">Belongs to the WD repeat rae1 family.</text>
</comment>
<dbReference type="SMART" id="SM00320">
    <property type="entry name" value="WD40"/>
    <property type="match status" value="5"/>
</dbReference>
<dbReference type="InterPro" id="IPR036322">
    <property type="entry name" value="WD40_repeat_dom_sf"/>
</dbReference>
<feature type="repeat" description="WD" evidence="4">
    <location>
        <begin position="233"/>
        <end position="276"/>
    </location>
</feature>
<name>A0A9N8K096_9PEZI</name>
<dbReference type="Gene3D" id="2.130.10.10">
    <property type="entry name" value="YVTN repeat-like/Quinoprotein amine dehydrogenase"/>
    <property type="match status" value="1"/>
</dbReference>
<gene>
    <name evidence="6" type="ORF">AWRI4619_LOCUS8834</name>
</gene>
<evidence type="ECO:0000256" key="2">
    <source>
        <dbReference type="ARBA" id="ARBA00022574"/>
    </source>
</evidence>
<feature type="region of interest" description="Disordered" evidence="5">
    <location>
        <begin position="1"/>
        <end position="37"/>
    </location>
</feature>
<evidence type="ECO:0000256" key="3">
    <source>
        <dbReference type="ARBA" id="ARBA00022737"/>
    </source>
</evidence>
<dbReference type="PANTHER" id="PTHR10971">
    <property type="entry name" value="MRNA EXPORT FACTOR AND BUB3"/>
    <property type="match status" value="1"/>
</dbReference>
<organism evidence="6 7">
    <name type="scientific">Aureobasidium vineae</name>
    <dbReference type="NCBI Taxonomy" id="2773715"/>
    <lineage>
        <taxon>Eukaryota</taxon>
        <taxon>Fungi</taxon>
        <taxon>Dikarya</taxon>
        <taxon>Ascomycota</taxon>
        <taxon>Pezizomycotina</taxon>
        <taxon>Dothideomycetes</taxon>
        <taxon>Dothideomycetidae</taxon>
        <taxon>Dothideales</taxon>
        <taxon>Saccotheciaceae</taxon>
        <taxon>Aureobasidium</taxon>
    </lineage>
</organism>
<dbReference type="PROSITE" id="PS50082">
    <property type="entry name" value="WD_REPEATS_2"/>
    <property type="match status" value="2"/>
</dbReference>
<feature type="repeat" description="WD" evidence="4">
    <location>
        <begin position="381"/>
        <end position="406"/>
    </location>
</feature>
<keyword evidence="2 4" id="KW-0853">WD repeat</keyword>
<proteinExistence type="inferred from homology"/>
<feature type="compositionally biased region" description="Acidic residues" evidence="5">
    <location>
        <begin position="1"/>
        <end position="13"/>
    </location>
</feature>
<keyword evidence="7" id="KW-1185">Reference proteome</keyword>
<reference evidence="6" key="1">
    <citation type="submission" date="2020-06" db="EMBL/GenBank/DDBJ databases">
        <authorList>
            <person name="Onetto C."/>
        </authorList>
    </citation>
    <scope>NUCLEOTIDE SEQUENCE</scope>
</reference>
<dbReference type="InterPro" id="IPR015943">
    <property type="entry name" value="WD40/YVTN_repeat-like_dom_sf"/>
</dbReference>
<accession>A0A9N8K096</accession>
<evidence type="ECO:0000313" key="7">
    <source>
        <dbReference type="Proteomes" id="UP000716446"/>
    </source>
</evidence>
<dbReference type="AlphaFoldDB" id="A0A9N8K096"/>
<evidence type="ECO:0000256" key="4">
    <source>
        <dbReference type="PROSITE-ProRule" id="PRU00221"/>
    </source>
</evidence>
<dbReference type="Pfam" id="PF00400">
    <property type="entry name" value="WD40"/>
    <property type="match status" value="3"/>
</dbReference>
<dbReference type="Proteomes" id="UP000716446">
    <property type="component" value="Unassembled WGS sequence"/>
</dbReference>
<keyword evidence="3" id="KW-0677">Repeat</keyword>
<comment type="caution">
    <text evidence="6">The sequence shown here is derived from an EMBL/GenBank/DDBJ whole genome shotgun (WGS) entry which is preliminary data.</text>
</comment>
<evidence type="ECO:0008006" key="8">
    <source>
        <dbReference type="Google" id="ProtNLM"/>
    </source>
</evidence>
<dbReference type="EMBL" id="CAIJEN010000015">
    <property type="protein sequence ID" value="CAD0095490.1"/>
    <property type="molecule type" value="Genomic_DNA"/>
</dbReference>
<dbReference type="FunFam" id="2.130.10.10:FF:000190">
    <property type="entry name" value="Nuclear pore complex subunit"/>
    <property type="match status" value="1"/>
</dbReference>
<sequence length="477" mass="52161">MNDRNDDAEDYEDPPPPYSLLPVIPKAAPDPTSSPQVGRVSRFVETGLINQTIDPPGAPIPSPGITRCTTVTPQGRLNRTTLTLRKRQLNQLRLEKATRSPTEPAYFYDFYLSNITMAGLFGSAASAATSSATATQGSIANDVTLNQSPSDGIQDLSFSPVSGHLSVASWDNKVYIYEVQSNGANEGKTQIDLKAPALSTCWSKDGRQVFGAGANNQVIMMDLGNGGGTTQTVAAHDQPIKCVESINAGGQQMIVTGSWDKTIKYWDCRQQNPIASVQCKDRVYAMDTRDQLLVVATADRWVEIFNLNQPGTAYKQIQSPLKWQTRTVSCFADATGFAIGSIEGRCAIQYVEEKDSSSNFSFKCHRQNSPNQRDVSNVYSVNSISFHPVHGTFSTAGSDGTFHFWDKDAKHRLKGYPEVGGSISCTDFNHDGSIFAYAVSYDWHQGYAAKTPNYPNKVMLHGISGDECKPRPNAKKR</sequence>
<dbReference type="SUPFAM" id="SSF50978">
    <property type="entry name" value="WD40 repeat-like"/>
    <property type="match status" value="1"/>
</dbReference>
<evidence type="ECO:0000256" key="1">
    <source>
        <dbReference type="ARBA" id="ARBA00007830"/>
    </source>
</evidence>
<protein>
    <recommendedName>
        <fullName evidence="8">WD40 repeat-like protein</fullName>
    </recommendedName>
</protein>